<reference evidence="2 3" key="1">
    <citation type="journal article" date="2023" name="Nucleic Acids Res.">
        <title>The hologenome of Daphnia magna reveals possible DNA methylation and microbiome-mediated evolution of the host genome.</title>
        <authorList>
            <person name="Chaturvedi A."/>
            <person name="Li X."/>
            <person name="Dhandapani V."/>
            <person name="Marshall H."/>
            <person name="Kissane S."/>
            <person name="Cuenca-Cambronero M."/>
            <person name="Asole G."/>
            <person name="Calvet F."/>
            <person name="Ruiz-Romero M."/>
            <person name="Marangio P."/>
            <person name="Guigo R."/>
            <person name="Rago D."/>
            <person name="Mirbahai L."/>
            <person name="Eastwood N."/>
            <person name="Colbourne J.K."/>
            <person name="Zhou J."/>
            <person name="Mallon E."/>
            <person name="Orsini L."/>
        </authorList>
    </citation>
    <scope>NUCLEOTIDE SEQUENCE [LARGE SCALE GENOMIC DNA]</scope>
    <source>
        <strain evidence="2">LRV0_1</strain>
    </source>
</reference>
<feature type="transmembrane region" description="Helical" evidence="1">
    <location>
        <begin position="63"/>
        <end position="81"/>
    </location>
</feature>
<gene>
    <name evidence="2" type="ORF">OUZ56_007238</name>
</gene>
<keyword evidence="1" id="KW-0472">Membrane</keyword>
<accession>A0ABQ9YY14</accession>
<name>A0ABQ9YY14_9CRUS</name>
<organism evidence="2 3">
    <name type="scientific">Daphnia magna</name>
    <dbReference type="NCBI Taxonomy" id="35525"/>
    <lineage>
        <taxon>Eukaryota</taxon>
        <taxon>Metazoa</taxon>
        <taxon>Ecdysozoa</taxon>
        <taxon>Arthropoda</taxon>
        <taxon>Crustacea</taxon>
        <taxon>Branchiopoda</taxon>
        <taxon>Diplostraca</taxon>
        <taxon>Cladocera</taxon>
        <taxon>Anomopoda</taxon>
        <taxon>Daphniidae</taxon>
        <taxon>Daphnia</taxon>
    </lineage>
</organism>
<keyword evidence="1" id="KW-1133">Transmembrane helix</keyword>
<comment type="caution">
    <text evidence="2">The sequence shown here is derived from an EMBL/GenBank/DDBJ whole genome shotgun (WGS) entry which is preliminary data.</text>
</comment>
<protein>
    <submittedName>
        <fullName evidence="2">Uncharacterized protein</fullName>
    </submittedName>
</protein>
<sequence length="117" mass="13127">MAVQIQMANGSANADGKCQMADRQCILGFFYSDLATSLVIRLKSATSIVKAAWVTTNHLPLPGFIKSFITLICLFVIPWPMTNQQRNGLSHVNFTNFYIVHLVDYRKHLAIHTNAFV</sequence>
<evidence type="ECO:0000313" key="3">
    <source>
        <dbReference type="Proteomes" id="UP001234178"/>
    </source>
</evidence>
<keyword evidence="3" id="KW-1185">Reference proteome</keyword>
<evidence type="ECO:0000256" key="1">
    <source>
        <dbReference type="SAM" id="Phobius"/>
    </source>
</evidence>
<dbReference type="EMBL" id="JAOYFB010000001">
    <property type="protein sequence ID" value="KAK4005533.1"/>
    <property type="molecule type" value="Genomic_DNA"/>
</dbReference>
<evidence type="ECO:0000313" key="2">
    <source>
        <dbReference type="EMBL" id="KAK4005533.1"/>
    </source>
</evidence>
<keyword evidence="1" id="KW-0812">Transmembrane</keyword>
<dbReference type="Proteomes" id="UP001234178">
    <property type="component" value="Unassembled WGS sequence"/>
</dbReference>
<proteinExistence type="predicted"/>